<dbReference type="CDD" id="cd21140">
    <property type="entry name" value="Cas6_I-like"/>
    <property type="match status" value="1"/>
</dbReference>
<organism evidence="5 6">
    <name type="scientific">Clostridioides difficile</name>
    <name type="common">Peptoclostridium difficile</name>
    <dbReference type="NCBI Taxonomy" id="1496"/>
    <lineage>
        <taxon>Bacteria</taxon>
        <taxon>Bacillati</taxon>
        <taxon>Bacillota</taxon>
        <taxon>Clostridia</taxon>
        <taxon>Peptostreptococcales</taxon>
        <taxon>Peptostreptococcaceae</taxon>
        <taxon>Clostridioides</taxon>
    </lineage>
</organism>
<keyword evidence="3" id="KW-0051">Antiviral defense</keyword>
<reference evidence="5 6" key="1">
    <citation type="submission" date="2019-02" db="EMBL/GenBank/DDBJ databases">
        <authorList>
            <consortium name="Pathogen Informatics"/>
        </authorList>
    </citation>
    <scope>NUCLEOTIDE SEQUENCE [LARGE SCALE GENOMIC DNA]</scope>
    <source>
        <strain evidence="5 6">078GUE027</strain>
    </source>
</reference>
<keyword evidence="2" id="KW-0694">RNA-binding</keyword>
<dbReference type="GO" id="GO:0016788">
    <property type="term" value="F:hydrolase activity, acting on ester bonds"/>
    <property type="evidence" value="ECO:0007669"/>
    <property type="project" value="InterPro"/>
</dbReference>
<protein>
    <submittedName>
        <fullName evidence="5">CRISPR-associated Cas5e family protein</fullName>
    </submittedName>
</protein>
<evidence type="ECO:0000256" key="2">
    <source>
        <dbReference type="ARBA" id="ARBA00022884"/>
    </source>
</evidence>
<dbReference type="GO" id="GO:0051607">
    <property type="term" value="P:defense response to virus"/>
    <property type="evidence" value="ECO:0007669"/>
    <property type="project" value="UniProtKB-KW"/>
</dbReference>
<evidence type="ECO:0000259" key="4">
    <source>
        <dbReference type="Pfam" id="PF01881"/>
    </source>
</evidence>
<dbReference type="PANTHER" id="PTHR36984:SF1">
    <property type="entry name" value="CRISPR-ASSOCIATED ENDORIBONUCLEASE CAS6 1"/>
    <property type="match status" value="1"/>
</dbReference>
<dbReference type="EMBL" id="CAADAT010000012">
    <property type="protein sequence ID" value="VFD54710.1"/>
    <property type="molecule type" value="Genomic_DNA"/>
</dbReference>
<accession>A0AAX3H0L2</accession>
<comment type="caution">
    <text evidence="5">The sequence shown here is derived from an EMBL/GenBank/DDBJ whole genome shotgun (WGS) entry which is preliminary data.</text>
</comment>
<name>A0AAX3H0L2_CLODI</name>
<dbReference type="InterPro" id="IPR010156">
    <property type="entry name" value="CRISPR-assoc_prot_Cas6"/>
</dbReference>
<dbReference type="PANTHER" id="PTHR36984">
    <property type="entry name" value="CRISPR-ASSOCIATED ENDORIBONUCLEASE CAS6 1"/>
    <property type="match status" value="1"/>
</dbReference>
<dbReference type="Pfam" id="PF01881">
    <property type="entry name" value="Cas_Cas6_C"/>
    <property type="match status" value="1"/>
</dbReference>
<dbReference type="RefSeq" id="WP_003424506.1">
    <property type="nucleotide sequence ID" value="NZ_BEHB01000013.1"/>
</dbReference>
<gene>
    <name evidence="5" type="ORF">SAMEA1710456_02203</name>
</gene>
<evidence type="ECO:0000313" key="6">
    <source>
        <dbReference type="Proteomes" id="UP000346772"/>
    </source>
</evidence>
<sequence length="231" mass="27279">MIKCLEMSVKVYLLENISLDNTSKEIRKLIDDTLIIEEKYKEFHNKAGFKNYSFNLLYPLEKDKVYKKDCIYTFIIRTVDSELGMYFMNNLKNQYSDKIKVITMSKKVIPKKHIESIYSVTPIIAKFEDGYWRSNKTVEDLEKRIRENLIKKYNEFTNSKIDEDFELFQVIKFINRKPISTKYKNISLLGDKISFKVSENDMAQEIANFALGVGVGEINSRGFGFVNYRWL</sequence>
<dbReference type="GO" id="GO:0003723">
    <property type="term" value="F:RNA binding"/>
    <property type="evidence" value="ECO:0007669"/>
    <property type="project" value="UniProtKB-KW"/>
</dbReference>
<proteinExistence type="inferred from homology"/>
<feature type="domain" description="CRISPR associated protein Cas6 C-terminal" evidence="4">
    <location>
        <begin position="117"/>
        <end position="227"/>
    </location>
</feature>
<dbReference type="NCBIfam" id="TIGR01877">
    <property type="entry name" value="cas_cas6"/>
    <property type="match status" value="1"/>
</dbReference>
<dbReference type="Proteomes" id="UP000346772">
    <property type="component" value="Unassembled WGS sequence"/>
</dbReference>
<evidence type="ECO:0000256" key="1">
    <source>
        <dbReference type="ARBA" id="ARBA00005937"/>
    </source>
</evidence>
<comment type="similarity">
    <text evidence="1">Belongs to the CRISPR-associated protein Cas6/Cse3/CasE family.</text>
</comment>
<dbReference type="InterPro" id="IPR049435">
    <property type="entry name" value="Cas_Cas6_C"/>
</dbReference>
<dbReference type="AlphaFoldDB" id="A0AAX3H0L2"/>
<dbReference type="Gene3D" id="3.30.70.1900">
    <property type="match status" value="1"/>
</dbReference>
<evidence type="ECO:0000256" key="3">
    <source>
        <dbReference type="ARBA" id="ARBA00023118"/>
    </source>
</evidence>
<evidence type="ECO:0000313" key="5">
    <source>
        <dbReference type="EMBL" id="VFD54710.1"/>
    </source>
</evidence>